<name>A0A699R7I7_TANCI</name>
<dbReference type="AlphaFoldDB" id="A0A699R7I7"/>
<comment type="caution">
    <text evidence="2">The sequence shown here is derived from an EMBL/GenBank/DDBJ whole genome shotgun (WGS) entry which is preliminary data.</text>
</comment>
<gene>
    <name evidence="2" type="ORF">Tci_853625</name>
</gene>
<protein>
    <recommendedName>
        <fullName evidence="3">Histone deacetylase 14</fullName>
    </recommendedName>
</protein>
<dbReference type="EMBL" id="BKCJ011080746">
    <property type="protein sequence ID" value="GFC81655.1"/>
    <property type="molecule type" value="Genomic_DNA"/>
</dbReference>
<feature type="compositionally biased region" description="Polar residues" evidence="1">
    <location>
        <begin position="52"/>
        <end position="61"/>
    </location>
</feature>
<feature type="compositionally biased region" description="Basic and acidic residues" evidence="1">
    <location>
        <begin position="34"/>
        <end position="51"/>
    </location>
</feature>
<sequence>TVSAKQPKSKPAVEKESKPTPASKSKASKKRHSKAPDDKPSKPNLTKEKSTKTTLPQSTDTGKVVKVCKAKSQLQLIDEPDEEPDHSEPKPKLVHQASPFHLAEEDFKHDNLKFVPKGEIDEVFGMPILDELISNNIKNAPYYNAYLEMVAKHDQKVAA</sequence>
<reference evidence="2" key="1">
    <citation type="journal article" date="2019" name="Sci. Rep.">
        <title>Draft genome of Tanacetum cinerariifolium, the natural source of mosquito coil.</title>
        <authorList>
            <person name="Yamashiro T."/>
            <person name="Shiraishi A."/>
            <person name="Satake H."/>
            <person name="Nakayama K."/>
        </authorList>
    </citation>
    <scope>NUCLEOTIDE SEQUENCE</scope>
</reference>
<evidence type="ECO:0000256" key="1">
    <source>
        <dbReference type="SAM" id="MobiDB-lite"/>
    </source>
</evidence>
<organism evidence="2">
    <name type="scientific">Tanacetum cinerariifolium</name>
    <name type="common">Dalmatian daisy</name>
    <name type="synonym">Chrysanthemum cinerariifolium</name>
    <dbReference type="NCBI Taxonomy" id="118510"/>
    <lineage>
        <taxon>Eukaryota</taxon>
        <taxon>Viridiplantae</taxon>
        <taxon>Streptophyta</taxon>
        <taxon>Embryophyta</taxon>
        <taxon>Tracheophyta</taxon>
        <taxon>Spermatophyta</taxon>
        <taxon>Magnoliopsida</taxon>
        <taxon>eudicotyledons</taxon>
        <taxon>Gunneridae</taxon>
        <taxon>Pentapetalae</taxon>
        <taxon>asterids</taxon>
        <taxon>campanulids</taxon>
        <taxon>Asterales</taxon>
        <taxon>Asteraceae</taxon>
        <taxon>Asteroideae</taxon>
        <taxon>Anthemideae</taxon>
        <taxon>Anthemidinae</taxon>
        <taxon>Tanacetum</taxon>
    </lineage>
</organism>
<proteinExistence type="predicted"/>
<feature type="region of interest" description="Disordered" evidence="1">
    <location>
        <begin position="1"/>
        <end position="66"/>
    </location>
</feature>
<accession>A0A699R7I7</accession>
<evidence type="ECO:0008006" key="3">
    <source>
        <dbReference type="Google" id="ProtNLM"/>
    </source>
</evidence>
<feature type="non-terminal residue" evidence="2">
    <location>
        <position position="1"/>
    </location>
</feature>
<evidence type="ECO:0000313" key="2">
    <source>
        <dbReference type="EMBL" id="GFC81655.1"/>
    </source>
</evidence>